<dbReference type="PROSITE" id="PS50196">
    <property type="entry name" value="RANBD1"/>
    <property type="match status" value="1"/>
</dbReference>
<evidence type="ECO:0000313" key="4">
    <source>
        <dbReference type="RefSeq" id="XP_030373329.1"/>
    </source>
</evidence>
<evidence type="ECO:0000259" key="1">
    <source>
        <dbReference type="PROSITE" id="PS50196"/>
    </source>
</evidence>
<gene>
    <name evidence="3 4 5 6 7 8" type="primary">LOC115623226</name>
</gene>
<evidence type="ECO:0000313" key="2">
    <source>
        <dbReference type="Proteomes" id="UP000504634"/>
    </source>
</evidence>
<dbReference type="OrthoDB" id="7849239at2759"/>
<organism evidence="2 4">
    <name type="scientific">Drosophila lebanonensis</name>
    <name type="common">Fruit fly</name>
    <name type="synonym">Scaptodrosophila lebanonensis</name>
    <dbReference type="NCBI Taxonomy" id="7225"/>
    <lineage>
        <taxon>Eukaryota</taxon>
        <taxon>Metazoa</taxon>
        <taxon>Ecdysozoa</taxon>
        <taxon>Arthropoda</taxon>
        <taxon>Hexapoda</taxon>
        <taxon>Insecta</taxon>
        <taxon>Pterygota</taxon>
        <taxon>Neoptera</taxon>
        <taxon>Endopterygota</taxon>
        <taxon>Diptera</taxon>
        <taxon>Brachycera</taxon>
        <taxon>Muscomorpha</taxon>
        <taxon>Ephydroidea</taxon>
        <taxon>Drosophilidae</taxon>
        <taxon>Scaptodrosophila</taxon>
    </lineage>
</organism>
<dbReference type="InterPro" id="IPR000156">
    <property type="entry name" value="Ran_bind_dom"/>
</dbReference>
<evidence type="ECO:0000313" key="6">
    <source>
        <dbReference type="RefSeq" id="XP_030373331.1"/>
    </source>
</evidence>
<name>A0A6J2TBC1_DROLE</name>
<dbReference type="RefSeq" id="XP_030373330.1">
    <property type="nucleotide sequence ID" value="XM_030517470.1"/>
</dbReference>
<dbReference type="RefSeq" id="XP_030373328.1">
    <property type="nucleotide sequence ID" value="XM_030517468.1"/>
</dbReference>
<dbReference type="RefSeq" id="XP_030373333.1">
    <property type="nucleotide sequence ID" value="XM_030517473.1"/>
</dbReference>
<feature type="domain" description="RanBD1" evidence="1">
    <location>
        <begin position="463"/>
        <end position="581"/>
    </location>
</feature>
<keyword evidence="2" id="KW-1185">Reference proteome</keyword>
<evidence type="ECO:0000313" key="3">
    <source>
        <dbReference type="RefSeq" id="XP_030373328.1"/>
    </source>
</evidence>
<dbReference type="Pfam" id="PF00638">
    <property type="entry name" value="Ran_BP1"/>
    <property type="match status" value="1"/>
</dbReference>
<dbReference type="InterPro" id="IPR011993">
    <property type="entry name" value="PH-like_dom_sf"/>
</dbReference>
<dbReference type="RefSeq" id="XP_030373331.1">
    <property type="nucleotide sequence ID" value="XM_030517471.1"/>
</dbReference>
<dbReference type="GeneID" id="115623226"/>
<accession>A0A6J2TBC1</accession>
<dbReference type="RefSeq" id="XP_030373329.1">
    <property type="nucleotide sequence ID" value="XM_030517469.1"/>
</dbReference>
<reference evidence="3 4" key="1">
    <citation type="submission" date="2025-04" db="UniProtKB">
        <authorList>
            <consortium name="RefSeq"/>
        </authorList>
    </citation>
    <scope>IDENTIFICATION</scope>
    <source>
        <strain evidence="3 4">11010-0011.00</strain>
        <tissue evidence="3 4">Whole body</tissue>
    </source>
</reference>
<evidence type="ECO:0000313" key="8">
    <source>
        <dbReference type="RefSeq" id="XP_030373333.1"/>
    </source>
</evidence>
<dbReference type="AlphaFoldDB" id="A0A6J2TBC1"/>
<dbReference type="Gene3D" id="2.30.29.30">
    <property type="entry name" value="Pleckstrin-homology domain (PH domain)/Phosphotyrosine-binding domain (PTB)"/>
    <property type="match status" value="1"/>
</dbReference>
<evidence type="ECO:0000313" key="5">
    <source>
        <dbReference type="RefSeq" id="XP_030373330.1"/>
    </source>
</evidence>
<evidence type="ECO:0000313" key="7">
    <source>
        <dbReference type="RefSeq" id="XP_030373332.1"/>
    </source>
</evidence>
<sequence length="583" mass="64979">MSEQNELPTGEVNFDCRLESEQKFNALDVKPLQKPVNNITFDCPDPILTPFVNKPVEVKQSTNVGEFNEFSCSSQAPTIEAELDLTQAKIRLDTLTPGAALDLMPEKLNFDELFGFESAAVDTTPVAEKRRMVHEVNIVEEELPKVETIFASEIEESGGGDAVCGPAEKSHFLPNVELEGCKVKDDELIANEAKEVSKRDAIEASQVQLKPNIADPKPILRRPLSLFSTFFTAKALIQPSMRQSFGDKVHRDSATDCRSSSSLSSLNAPVHPALAFRSASQSSTAPRKIYGVTQKCIGMSAKSPATNGAFRLVNKRAPGTAVLIPHPILHILKTKPLSTLMVQPPAEKESLELKEISDSEIDGEHKEISASIKCARDMQEPKQKNTRATEVFTCANSKENPLHKKDVTVPEHKNGQKTKKLRNVNLKEEINPSPKEAKNSELRNVKKRSAKLSGRISAHEIVENGELIFEKFSKLYFFNNYKEWIKRGEGKTQIWQMAASNRYFVLMWDLKSGELLLHTELHDTFKLEFKGDNSSSCICAEQNFAKSPNGILERLACRFQKHETAVDFLKTVKGCLATRSELN</sequence>
<dbReference type="SUPFAM" id="SSF50729">
    <property type="entry name" value="PH domain-like"/>
    <property type="match status" value="1"/>
</dbReference>
<proteinExistence type="predicted"/>
<protein>
    <submittedName>
        <fullName evidence="3 4">Uncharacterized protein LOC115623226</fullName>
    </submittedName>
</protein>
<dbReference type="RefSeq" id="XP_030373332.1">
    <property type="nucleotide sequence ID" value="XM_030517472.1"/>
</dbReference>
<dbReference type="Proteomes" id="UP000504634">
    <property type="component" value="Unplaced"/>
</dbReference>